<comment type="caution">
    <text evidence="5">The sequence shown here is derived from an EMBL/GenBank/DDBJ whole genome shotgun (WGS) entry which is preliminary data.</text>
</comment>
<dbReference type="EC" id="4.1.1.45" evidence="2"/>
<evidence type="ECO:0000313" key="5">
    <source>
        <dbReference type="EMBL" id="CAI8046434.1"/>
    </source>
</evidence>
<sequence>MRIDCQSHIFPRAYIDVLAQNPYPPQIELRCTAQDNSDGSACSDASIGERSSRREIPSISSAQHGNEFVITYGDVQQFRLLEEMYLPKRKLQDMDRAGIDMALISTNIPGPCMLAPHLAIKGAQAINDAIAEMIQQHPDRFAGLASLPWQDVDATIDEMDRAHNLGFCGVMLYSHIGGRPVDDPAFDPIYNHAQTKELPIVLHPTVPTWGEAIKDHSMIPMMGLQVDTSFALLRLILGGVLERHPRLKVVMPHVGGVLPYMMGRIEHQTEVMGRGREHIKQPPSTYMRGIYLDTVSPSAQALRYAYEFSGPEHLVFGTDHPWVDPQLFVTLIEEMDIPDSEKTQIFGGNAAELFGLSI</sequence>
<reference evidence="5" key="1">
    <citation type="submission" date="2023-03" db="EMBL/GenBank/DDBJ databases">
        <authorList>
            <person name="Steffen K."/>
            <person name="Cardenas P."/>
        </authorList>
    </citation>
    <scope>NUCLEOTIDE SEQUENCE</scope>
</reference>
<feature type="domain" description="Amidohydrolase-related" evidence="4">
    <location>
        <begin position="88"/>
        <end position="356"/>
    </location>
</feature>
<keyword evidence="1 2" id="KW-0456">Lyase</keyword>
<dbReference type="GO" id="GO:1904985">
    <property type="term" value="P:negative regulation of quinolinate biosynthetic process"/>
    <property type="evidence" value="ECO:0007669"/>
    <property type="project" value="UniProtKB-UniRule"/>
</dbReference>
<dbReference type="GO" id="GO:0019748">
    <property type="term" value="P:secondary metabolic process"/>
    <property type="evidence" value="ECO:0007669"/>
    <property type="project" value="TreeGrafter"/>
</dbReference>
<organism evidence="5 6">
    <name type="scientific">Geodia barretti</name>
    <name type="common">Barrett's horny sponge</name>
    <dbReference type="NCBI Taxonomy" id="519541"/>
    <lineage>
        <taxon>Eukaryota</taxon>
        <taxon>Metazoa</taxon>
        <taxon>Porifera</taxon>
        <taxon>Demospongiae</taxon>
        <taxon>Heteroscleromorpha</taxon>
        <taxon>Tetractinellida</taxon>
        <taxon>Astrophorina</taxon>
        <taxon>Geodiidae</taxon>
        <taxon>Geodia</taxon>
    </lineage>
</organism>
<dbReference type="InterPro" id="IPR032466">
    <property type="entry name" value="Metal_Hydrolase"/>
</dbReference>
<gene>
    <name evidence="5" type="ORF">GBAR_LOCUS25688</name>
</gene>
<dbReference type="Pfam" id="PF04909">
    <property type="entry name" value="Amidohydro_2"/>
    <property type="match status" value="1"/>
</dbReference>
<dbReference type="AlphaFoldDB" id="A0AA35X6W0"/>
<keyword evidence="6" id="KW-1185">Reference proteome</keyword>
<accession>A0AA35X6W0</accession>
<dbReference type="Proteomes" id="UP001174909">
    <property type="component" value="Unassembled WGS sequence"/>
</dbReference>
<dbReference type="GO" id="GO:0016787">
    <property type="term" value="F:hydrolase activity"/>
    <property type="evidence" value="ECO:0007669"/>
    <property type="project" value="InterPro"/>
</dbReference>
<evidence type="ECO:0000256" key="1">
    <source>
        <dbReference type="ARBA" id="ARBA00023239"/>
    </source>
</evidence>
<comment type="subunit">
    <text evidence="2">Monomer.</text>
</comment>
<protein>
    <recommendedName>
        <fullName evidence="2">2-amino-3-carboxymuconate-6-semialdehyde decarboxylase</fullName>
        <ecNumber evidence="2">4.1.1.45</ecNumber>
    </recommendedName>
    <alternativeName>
        <fullName evidence="2">Picolinate carboxylase</fullName>
    </alternativeName>
</protein>
<dbReference type="PANTHER" id="PTHR21240:SF28">
    <property type="entry name" value="ISO-OROTATE DECARBOXYLASE (EUROFUNG)"/>
    <property type="match status" value="1"/>
</dbReference>
<evidence type="ECO:0000259" key="4">
    <source>
        <dbReference type="Pfam" id="PF04909"/>
    </source>
</evidence>
<dbReference type="GO" id="GO:0001760">
    <property type="term" value="F:aminocarboxymuconate-semialdehyde decarboxylase activity"/>
    <property type="evidence" value="ECO:0007669"/>
    <property type="project" value="UniProtKB-UniRule"/>
</dbReference>
<evidence type="ECO:0000313" key="6">
    <source>
        <dbReference type="Proteomes" id="UP001174909"/>
    </source>
</evidence>
<dbReference type="SUPFAM" id="SSF51556">
    <property type="entry name" value="Metallo-dependent hydrolases"/>
    <property type="match status" value="1"/>
</dbReference>
<proteinExistence type="inferred from homology"/>
<keyword evidence="2" id="KW-0210">Decarboxylase</keyword>
<evidence type="ECO:0000256" key="3">
    <source>
        <dbReference type="SAM" id="MobiDB-lite"/>
    </source>
</evidence>
<comment type="similarity">
    <text evidence="2">Belongs to the metallo-dependent hydrolases superfamily.</text>
</comment>
<name>A0AA35X6W0_GEOBA</name>
<dbReference type="Gene3D" id="3.20.20.140">
    <property type="entry name" value="Metal-dependent hydrolases"/>
    <property type="match status" value="1"/>
</dbReference>
<dbReference type="EMBL" id="CASHTH010003565">
    <property type="protein sequence ID" value="CAI8046434.1"/>
    <property type="molecule type" value="Genomic_DNA"/>
</dbReference>
<comment type="catalytic activity">
    <reaction evidence="2">
        <text>2-amino-3-carboxymuconate 6-semialdehyde + H(+) = 2-aminomuconate 6-semialdehyde + CO2</text>
        <dbReference type="Rhea" id="RHEA:16557"/>
        <dbReference type="ChEBI" id="CHEBI:15378"/>
        <dbReference type="ChEBI" id="CHEBI:16526"/>
        <dbReference type="ChEBI" id="CHEBI:77634"/>
        <dbReference type="ChEBI" id="CHEBI:77803"/>
        <dbReference type="EC" id="4.1.1.45"/>
    </reaction>
</comment>
<dbReference type="GO" id="GO:0005829">
    <property type="term" value="C:cytosol"/>
    <property type="evidence" value="ECO:0007669"/>
    <property type="project" value="UniProtKB-UniRule"/>
</dbReference>
<feature type="region of interest" description="Disordered" evidence="3">
    <location>
        <begin position="34"/>
        <end position="55"/>
    </location>
</feature>
<dbReference type="InterPro" id="IPR006680">
    <property type="entry name" value="Amidohydro-rel"/>
</dbReference>
<dbReference type="PANTHER" id="PTHR21240">
    <property type="entry name" value="2-AMINO-3-CARBOXYLMUCONATE-6-SEMIALDEHYDE DECARBOXYLASE"/>
    <property type="match status" value="1"/>
</dbReference>
<comment type="function">
    <text evidence="2">Converts alpha-amino-beta-carboxymuconate-epsilon-semialdehyde (ACMS) to alpha-aminomuconate semialdehyde (AMS).</text>
</comment>
<comment type="pathway">
    <text evidence="2">Secondary metabolite metabolism; quinolate metabolism.</text>
</comment>
<evidence type="ECO:0000256" key="2">
    <source>
        <dbReference type="RuleBase" id="RU366045"/>
    </source>
</evidence>
<dbReference type="InterPro" id="IPR032465">
    <property type="entry name" value="ACMSD"/>
</dbReference>